<feature type="domain" description="AB hydrolase-1" evidence="3">
    <location>
        <begin position="298"/>
        <end position="431"/>
    </location>
</feature>
<dbReference type="SUPFAM" id="SSF53474">
    <property type="entry name" value="alpha/beta-Hydrolases"/>
    <property type="match status" value="1"/>
</dbReference>
<feature type="compositionally biased region" description="Low complexity" evidence="1">
    <location>
        <begin position="7"/>
        <end position="17"/>
    </location>
</feature>
<dbReference type="AlphaFoldDB" id="A0A813BFC2"/>
<evidence type="ECO:0000256" key="2">
    <source>
        <dbReference type="SAM" id="Phobius"/>
    </source>
</evidence>
<evidence type="ECO:0000259" key="3">
    <source>
        <dbReference type="Pfam" id="PF00561"/>
    </source>
</evidence>
<dbReference type="InterPro" id="IPR029058">
    <property type="entry name" value="AB_hydrolase_fold"/>
</dbReference>
<organism evidence="4 5">
    <name type="scientific">Symbiodinium necroappetens</name>
    <dbReference type="NCBI Taxonomy" id="1628268"/>
    <lineage>
        <taxon>Eukaryota</taxon>
        <taxon>Sar</taxon>
        <taxon>Alveolata</taxon>
        <taxon>Dinophyceae</taxon>
        <taxon>Suessiales</taxon>
        <taxon>Symbiodiniaceae</taxon>
        <taxon>Symbiodinium</taxon>
    </lineage>
</organism>
<gene>
    <name evidence="4" type="ORF">SNEC2469_LOCUS30582</name>
</gene>
<accession>A0A813BFC2</accession>
<dbReference type="PANTHER" id="PTHR37471:SF1">
    <property type="entry name" value="AB HYDROLASE-1 DOMAIN-CONTAINING PROTEIN"/>
    <property type="match status" value="1"/>
</dbReference>
<name>A0A813BFC2_9DINO</name>
<evidence type="ECO:0000313" key="5">
    <source>
        <dbReference type="Proteomes" id="UP000601435"/>
    </source>
</evidence>
<dbReference type="InterPro" id="IPR000073">
    <property type="entry name" value="AB_hydrolase_1"/>
</dbReference>
<evidence type="ECO:0000313" key="4">
    <source>
        <dbReference type="EMBL" id="CAE7904639.1"/>
    </source>
</evidence>
<keyword evidence="5" id="KW-1185">Reference proteome</keyword>
<dbReference type="PANTHER" id="PTHR37471">
    <property type="entry name" value="UNNAMED PRODUCT"/>
    <property type="match status" value="1"/>
</dbReference>
<feature type="region of interest" description="Disordered" evidence="1">
    <location>
        <begin position="1"/>
        <end position="26"/>
    </location>
</feature>
<protein>
    <recommendedName>
        <fullName evidence="3">AB hydrolase-1 domain-containing protein</fullName>
    </recommendedName>
</protein>
<keyword evidence="2" id="KW-1133">Transmembrane helix</keyword>
<dbReference type="OrthoDB" id="6431331at2759"/>
<comment type="caution">
    <text evidence="4">The sequence shown here is derived from an EMBL/GenBank/DDBJ whole genome shotgun (WGS) entry which is preliminary data.</text>
</comment>
<sequence>MARINDAAMASSMSPKKTSSRSLRRSPSMDFDELHPHMMYGALMSFLDSLYRSSWDVVPSVVSARVVALALLIPAMFIVFPLIVLERIVEITTVLIVLAEASFFLWLRRLRSRLNLVRPMSQRLLPVQPHDVFERTLARIDQCATWPIGRTPTEWLEGWFMKTPISQIKRGNAEEFFAWAFFNKYPSELKEEEMSEMKAMLQECERRYGWELAGGYSTGVRPMRINFDRIQAWYHPLWYYAGILGLRLATRSTMQLMGFTYHGGEASGGLSYFHCPPPARPGQLLEVGKVVEPSRALPVVLVHGLGIGIAPYVQFIRQLSALRECFVIELPEISQACCESVLPPEVMAEALSAMLQAHGHRQAIFISHSYGTFVMSWVLQFRRDFVAKAVLLDPVALLLAQPDVAYNFLYRQPDQPMLMFAAHFVRWELFSAHVLMRHFYWHHNVLWKEDLPPNSLVVLSSHDDICNSHYVRRYLEDHQRQEDAAKSKLQVLWLDGFFHGDSDSESQDWPGAPGRISHRRTSVL</sequence>
<dbReference type="Proteomes" id="UP000601435">
    <property type="component" value="Unassembled WGS sequence"/>
</dbReference>
<proteinExistence type="predicted"/>
<dbReference type="Gene3D" id="3.40.50.1820">
    <property type="entry name" value="alpha/beta hydrolase"/>
    <property type="match status" value="1"/>
</dbReference>
<reference evidence="4" key="1">
    <citation type="submission" date="2021-02" db="EMBL/GenBank/DDBJ databases">
        <authorList>
            <person name="Dougan E. K."/>
            <person name="Rhodes N."/>
            <person name="Thang M."/>
            <person name="Chan C."/>
        </authorList>
    </citation>
    <scope>NUCLEOTIDE SEQUENCE</scope>
</reference>
<evidence type="ECO:0000256" key="1">
    <source>
        <dbReference type="SAM" id="MobiDB-lite"/>
    </source>
</evidence>
<feature type="transmembrane region" description="Helical" evidence="2">
    <location>
        <begin position="63"/>
        <end position="85"/>
    </location>
</feature>
<keyword evidence="2" id="KW-0472">Membrane</keyword>
<keyword evidence="2" id="KW-0812">Transmembrane</keyword>
<dbReference type="EMBL" id="CAJNJA010071697">
    <property type="protein sequence ID" value="CAE7904639.1"/>
    <property type="molecule type" value="Genomic_DNA"/>
</dbReference>
<feature type="transmembrane region" description="Helical" evidence="2">
    <location>
        <begin position="91"/>
        <end position="108"/>
    </location>
</feature>
<feature type="region of interest" description="Disordered" evidence="1">
    <location>
        <begin position="504"/>
        <end position="524"/>
    </location>
</feature>
<dbReference type="Pfam" id="PF00561">
    <property type="entry name" value="Abhydrolase_1"/>
    <property type="match status" value="1"/>
</dbReference>